<evidence type="ECO:0000313" key="2">
    <source>
        <dbReference type="EMBL" id="KRM87381.1"/>
    </source>
</evidence>
<organism evidence="2 3">
    <name type="scientific">Lacticaseibacillus thailandensis DSM 22698 = JCM 13996</name>
    <dbReference type="NCBI Taxonomy" id="1423810"/>
    <lineage>
        <taxon>Bacteria</taxon>
        <taxon>Bacillati</taxon>
        <taxon>Bacillota</taxon>
        <taxon>Bacilli</taxon>
        <taxon>Lactobacillales</taxon>
        <taxon>Lactobacillaceae</taxon>
        <taxon>Lacticaseibacillus</taxon>
    </lineage>
</organism>
<evidence type="ECO:0000313" key="3">
    <source>
        <dbReference type="Proteomes" id="UP000051789"/>
    </source>
</evidence>
<dbReference type="InterPro" id="IPR009343">
    <property type="entry name" value="DUF1002"/>
</dbReference>
<dbReference type="EMBL" id="AYZK01000002">
    <property type="protein sequence ID" value="KRM87381.1"/>
    <property type="molecule type" value="Genomic_DNA"/>
</dbReference>
<sequence>MVNNMKKLFWALAAVVVAVIGLGTQHVAAATDSAWDKPVVTLGSSLTSSQRQGVIDTLTDAAGTGDSYNTLTVDGATLVKYLNPSGDNFTTSSGVWSSALVQKTSSGGINVKIVNYNGANNITTITADQYRNAAVTAGVTNANIYITSPVSIDGSGALAGVYAAFAANGSTLSQSQVTAAQDEVNTLSSITQANKNKDGYSDKQLNNAIAGIKKQMATDSNNGQQTLSSNQIGNIVDSQLKNNNLGTIINNNQRTQIINLMVKIQNSGALKGSGFKQQASDLANSIQSSAKGLFNKIKGSVGNHDSSWWSSLWQRIVNFFTSIYNWVLSLF</sequence>
<keyword evidence="1" id="KW-0732">Signal</keyword>
<reference evidence="2 3" key="1">
    <citation type="journal article" date="2015" name="Genome Announc.">
        <title>Expanding the biotechnology potential of lactobacilli through comparative genomics of 213 strains and associated genera.</title>
        <authorList>
            <person name="Sun Z."/>
            <person name="Harris H.M."/>
            <person name="McCann A."/>
            <person name="Guo C."/>
            <person name="Argimon S."/>
            <person name="Zhang W."/>
            <person name="Yang X."/>
            <person name="Jeffery I.B."/>
            <person name="Cooney J.C."/>
            <person name="Kagawa T.F."/>
            <person name="Liu W."/>
            <person name="Song Y."/>
            <person name="Salvetti E."/>
            <person name="Wrobel A."/>
            <person name="Rasinkangas P."/>
            <person name="Parkhill J."/>
            <person name="Rea M.C."/>
            <person name="O'Sullivan O."/>
            <person name="Ritari J."/>
            <person name="Douillard F.P."/>
            <person name="Paul Ross R."/>
            <person name="Yang R."/>
            <person name="Briner A.E."/>
            <person name="Felis G.E."/>
            <person name="de Vos W.M."/>
            <person name="Barrangou R."/>
            <person name="Klaenhammer T.R."/>
            <person name="Caufield P.W."/>
            <person name="Cui Y."/>
            <person name="Zhang H."/>
            <person name="O'Toole P.W."/>
        </authorList>
    </citation>
    <scope>NUCLEOTIDE SEQUENCE [LARGE SCALE GENOMIC DNA]</scope>
    <source>
        <strain evidence="2 3">DSM 22698</strain>
    </source>
</reference>
<proteinExistence type="predicted"/>
<accession>A0A0R2C811</accession>
<dbReference type="STRING" id="1423810.FD19_GL000882"/>
<name>A0A0R2C811_9LACO</name>
<dbReference type="Proteomes" id="UP000051789">
    <property type="component" value="Unassembled WGS sequence"/>
</dbReference>
<evidence type="ECO:0000256" key="1">
    <source>
        <dbReference type="SAM" id="SignalP"/>
    </source>
</evidence>
<dbReference type="AlphaFoldDB" id="A0A0R2C811"/>
<feature type="chain" id="PRO_5006415627" description="Extracellular protein" evidence="1">
    <location>
        <begin position="30"/>
        <end position="331"/>
    </location>
</feature>
<comment type="caution">
    <text evidence="2">The sequence shown here is derived from an EMBL/GenBank/DDBJ whole genome shotgun (WGS) entry which is preliminary data.</text>
</comment>
<dbReference type="Pfam" id="PF06207">
    <property type="entry name" value="DUF1002"/>
    <property type="match status" value="1"/>
</dbReference>
<dbReference type="PATRIC" id="fig|1423810.4.peg.909"/>
<evidence type="ECO:0008006" key="4">
    <source>
        <dbReference type="Google" id="ProtNLM"/>
    </source>
</evidence>
<feature type="signal peptide" evidence="1">
    <location>
        <begin position="1"/>
        <end position="29"/>
    </location>
</feature>
<gene>
    <name evidence="2" type="ORF">FD19_GL000882</name>
</gene>
<protein>
    <recommendedName>
        <fullName evidence="4">Extracellular protein</fullName>
    </recommendedName>
</protein>
<keyword evidence="3" id="KW-1185">Reference proteome</keyword>